<dbReference type="Gene3D" id="2.130.10.10">
    <property type="entry name" value="YVTN repeat-like/Quinoprotein amine dehydrogenase"/>
    <property type="match status" value="2"/>
</dbReference>
<dbReference type="InterPro" id="IPR003594">
    <property type="entry name" value="HATPase_dom"/>
</dbReference>
<dbReference type="PANTHER" id="PTHR43065:SF10">
    <property type="entry name" value="PEROXIDE STRESS-ACTIVATED HISTIDINE KINASE MAK3"/>
    <property type="match status" value="1"/>
</dbReference>
<dbReference type="Pfam" id="PF00512">
    <property type="entry name" value="HisKA"/>
    <property type="match status" value="1"/>
</dbReference>
<reference evidence="12" key="1">
    <citation type="submission" date="2022-06" db="EMBL/GenBank/DDBJ databases">
        <title>Gracilimonas sp. CAU 1638 isolated from sea sediment.</title>
        <authorList>
            <person name="Kim W."/>
        </authorList>
    </citation>
    <scope>NUCLEOTIDE SEQUENCE</scope>
    <source>
        <strain evidence="12">CAU 1638</strain>
    </source>
</reference>
<evidence type="ECO:0000256" key="7">
    <source>
        <dbReference type="ARBA" id="ARBA00022840"/>
    </source>
</evidence>
<evidence type="ECO:0000313" key="13">
    <source>
        <dbReference type="Proteomes" id="UP001139125"/>
    </source>
</evidence>
<dbReference type="PROSITE" id="PS50109">
    <property type="entry name" value="HIS_KIN"/>
    <property type="match status" value="1"/>
</dbReference>
<evidence type="ECO:0000256" key="8">
    <source>
        <dbReference type="ARBA" id="ARBA00023012"/>
    </source>
</evidence>
<organism evidence="12 13">
    <name type="scientific">Gracilimonas sediminicola</name>
    <dbReference type="NCBI Taxonomy" id="2952158"/>
    <lineage>
        <taxon>Bacteria</taxon>
        <taxon>Pseudomonadati</taxon>
        <taxon>Balneolota</taxon>
        <taxon>Balneolia</taxon>
        <taxon>Balneolales</taxon>
        <taxon>Balneolaceae</taxon>
        <taxon>Gracilimonas</taxon>
    </lineage>
</organism>
<dbReference type="InterPro" id="IPR005467">
    <property type="entry name" value="His_kinase_dom"/>
</dbReference>
<dbReference type="CDD" id="cd00082">
    <property type="entry name" value="HisKA"/>
    <property type="match status" value="1"/>
</dbReference>
<dbReference type="GO" id="GO:0005524">
    <property type="term" value="F:ATP binding"/>
    <property type="evidence" value="ECO:0007669"/>
    <property type="project" value="UniProtKB-KW"/>
</dbReference>
<dbReference type="EMBL" id="JANDBC010000003">
    <property type="protein sequence ID" value="MCP9292693.1"/>
    <property type="molecule type" value="Genomic_DNA"/>
</dbReference>
<keyword evidence="7 12" id="KW-0067">ATP-binding</keyword>
<evidence type="ECO:0000256" key="3">
    <source>
        <dbReference type="ARBA" id="ARBA00022553"/>
    </source>
</evidence>
<evidence type="ECO:0000256" key="2">
    <source>
        <dbReference type="ARBA" id="ARBA00012438"/>
    </source>
</evidence>
<dbReference type="PANTHER" id="PTHR43065">
    <property type="entry name" value="SENSOR HISTIDINE KINASE"/>
    <property type="match status" value="1"/>
</dbReference>
<sequence>MIFGPVNLSAQFYPAKTYSIVDGLPSNAIYDVVQADNSVMWFVTSKGVTTYDAHEWRVFPDSLQLPTYLSSKIVKSSDGCIWIAGKNDTEYVIKLYDDQKWGAIPFPEAWRETQSAFSFEVITTGDQHRIVLAGMREVHLYSTETKQWKQLQFPGEISPAINSTVNIEDRVYINTRKGQYAIENGEIVRSEYAPYFHEFQDVLTVTKKDSILYVLGFDWLAKIEDDSFKLLSDDLGIKVRSTYNRHSLVIDQRNRIFFSSNSRVMQFNRQTGKTIPLEVNGRTNNIFSNKLYLDKEQNIWSVDNRGLFKFNILNFKSYNRDSGLAENEVSAIFEASDGTLYIANPSHLHVLEDGQISRQYALKPNQERPTRLLQITEHDDGSLYLAAGAAGLYQLKAGALSPVFESQSPQFVTGVQNFDGQIYFSDTEFIYRIEEDGNFSKLNEEPFQYIRNIVELDEGKLAFLSARDGLYLYEDEDEDITNYGSGLINYNNIYDAVYWQDRLLLGTSAGLATLDRDQITPFQISNFDDVVFSLLVDRNDQLWIGTFNGVFKWDGQTLEQFSVAQGLTGNEINRNALIQDKEGDIWIGTELGVSAYDEDEDMSAEKDPDLYFTSISTEDDRELTLATSPELAATQNTLTFRFKGISFLYNDRIFYRYRLSGLENDWNFSNNFSNPGATYRNLDSGIYTFEVQARNEISDWSESREFTFSIAKPFYSTWWFFGLAVVLFVVIIYTALHLRYLYLITKQKKLKEMVDERTKSITEKNEQIKSKNEELIQVNKELHEKTDSLNSALKKLETAQVKLVQKEKMAALGVLTAGVAHEINNPVNYIKSASEIINQMIEEEDDKLVIKEKEVFEEVFNTIEIGVGRIVSIVRSLGSFSRTNETDKGDCDINGIIDECLLILKNEYKGRVEIVKDYSRDAVTIQGNEGKLYQLFTNLIMNAIQAIEGEGSVFLKTRTKDQIVYIEVKDTGKGFDDSVKDKLFDPFFTTKDPGKGTGLGLSIAYNIVEEHDGEIHYDSAPGAGTTVTVKFPEKQEQ</sequence>
<evidence type="ECO:0000259" key="11">
    <source>
        <dbReference type="PROSITE" id="PS50109"/>
    </source>
</evidence>
<keyword evidence="10" id="KW-0812">Transmembrane</keyword>
<dbReference type="SMART" id="SM00387">
    <property type="entry name" value="HATPase_c"/>
    <property type="match status" value="1"/>
</dbReference>
<name>A0A9X2RHY4_9BACT</name>
<dbReference type="Pfam" id="PF07495">
    <property type="entry name" value="Y_Y_Y"/>
    <property type="match status" value="1"/>
</dbReference>
<dbReference type="GO" id="GO:0000155">
    <property type="term" value="F:phosphorelay sensor kinase activity"/>
    <property type="evidence" value="ECO:0007669"/>
    <property type="project" value="InterPro"/>
</dbReference>
<dbReference type="InterPro" id="IPR011110">
    <property type="entry name" value="Reg_prop"/>
</dbReference>
<evidence type="ECO:0000256" key="6">
    <source>
        <dbReference type="ARBA" id="ARBA00022777"/>
    </source>
</evidence>
<evidence type="ECO:0000256" key="9">
    <source>
        <dbReference type="SAM" id="Coils"/>
    </source>
</evidence>
<dbReference type="InterPro" id="IPR036097">
    <property type="entry name" value="HisK_dim/P_sf"/>
</dbReference>
<dbReference type="EC" id="2.7.13.3" evidence="2"/>
<dbReference type="AlphaFoldDB" id="A0A9X2RHY4"/>
<dbReference type="Gene3D" id="1.10.287.130">
    <property type="match status" value="1"/>
</dbReference>
<dbReference type="InterPro" id="IPR036890">
    <property type="entry name" value="HATPase_C_sf"/>
</dbReference>
<feature type="transmembrane region" description="Helical" evidence="10">
    <location>
        <begin position="718"/>
        <end position="742"/>
    </location>
</feature>
<evidence type="ECO:0000256" key="10">
    <source>
        <dbReference type="SAM" id="Phobius"/>
    </source>
</evidence>
<keyword evidence="5" id="KW-0547">Nucleotide-binding</keyword>
<keyword evidence="3" id="KW-0597">Phosphoprotein</keyword>
<dbReference type="Proteomes" id="UP001139125">
    <property type="component" value="Unassembled WGS sequence"/>
</dbReference>
<dbReference type="SUPFAM" id="SSF63829">
    <property type="entry name" value="Calcium-dependent phosphotriesterase"/>
    <property type="match status" value="1"/>
</dbReference>
<dbReference type="SUPFAM" id="SSF50965">
    <property type="entry name" value="Galactose oxidase, central domain"/>
    <property type="match status" value="1"/>
</dbReference>
<gene>
    <name evidence="12" type="ORF">NM125_13980</name>
</gene>
<keyword evidence="9" id="KW-0175">Coiled coil</keyword>
<keyword evidence="6" id="KW-0418">Kinase</keyword>
<comment type="catalytic activity">
    <reaction evidence="1">
        <text>ATP + protein L-histidine = ADP + protein N-phospho-L-histidine.</text>
        <dbReference type="EC" id="2.7.13.3"/>
    </reaction>
</comment>
<dbReference type="InterPro" id="IPR013783">
    <property type="entry name" value="Ig-like_fold"/>
</dbReference>
<feature type="domain" description="Histidine kinase" evidence="11">
    <location>
        <begin position="818"/>
        <end position="1035"/>
    </location>
</feature>
<keyword evidence="4" id="KW-0808">Transferase</keyword>
<protein>
    <recommendedName>
        <fullName evidence="2">histidine kinase</fullName>
        <ecNumber evidence="2">2.7.13.3</ecNumber>
    </recommendedName>
</protein>
<dbReference type="Pfam" id="PF02518">
    <property type="entry name" value="HATPase_c"/>
    <property type="match status" value="1"/>
</dbReference>
<dbReference type="SUPFAM" id="SSF55874">
    <property type="entry name" value="ATPase domain of HSP90 chaperone/DNA topoisomerase II/histidine kinase"/>
    <property type="match status" value="1"/>
</dbReference>
<keyword evidence="10" id="KW-0472">Membrane</keyword>
<keyword evidence="10" id="KW-1133">Transmembrane helix</keyword>
<dbReference type="Gene3D" id="2.60.40.10">
    <property type="entry name" value="Immunoglobulins"/>
    <property type="match status" value="1"/>
</dbReference>
<keyword evidence="13" id="KW-1185">Reference proteome</keyword>
<evidence type="ECO:0000256" key="1">
    <source>
        <dbReference type="ARBA" id="ARBA00000085"/>
    </source>
</evidence>
<comment type="caution">
    <text evidence="12">The sequence shown here is derived from an EMBL/GenBank/DDBJ whole genome shotgun (WGS) entry which is preliminary data.</text>
</comment>
<proteinExistence type="predicted"/>
<evidence type="ECO:0000313" key="12">
    <source>
        <dbReference type="EMBL" id="MCP9292693.1"/>
    </source>
</evidence>
<accession>A0A9X2RHY4</accession>
<dbReference type="Gene3D" id="3.30.565.10">
    <property type="entry name" value="Histidine kinase-like ATPase, C-terminal domain"/>
    <property type="match status" value="1"/>
</dbReference>
<dbReference type="SUPFAM" id="SSF47384">
    <property type="entry name" value="Homodimeric domain of signal transducing histidine kinase"/>
    <property type="match status" value="1"/>
</dbReference>
<feature type="coiled-coil region" evidence="9">
    <location>
        <begin position="761"/>
        <end position="809"/>
    </location>
</feature>
<dbReference type="InterPro" id="IPR015943">
    <property type="entry name" value="WD40/YVTN_repeat-like_dom_sf"/>
</dbReference>
<evidence type="ECO:0000256" key="4">
    <source>
        <dbReference type="ARBA" id="ARBA00022679"/>
    </source>
</evidence>
<dbReference type="InterPro" id="IPR003661">
    <property type="entry name" value="HisK_dim/P_dom"/>
</dbReference>
<evidence type="ECO:0000256" key="5">
    <source>
        <dbReference type="ARBA" id="ARBA00022741"/>
    </source>
</evidence>
<dbReference type="InterPro" id="IPR011043">
    <property type="entry name" value="Gal_Oxase/kelch_b-propeller"/>
</dbReference>
<dbReference type="RefSeq" id="WP_255135591.1">
    <property type="nucleotide sequence ID" value="NZ_JANDBC010000003.1"/>
</dbReference>
<dbReference type="Pfam" id="PF07494">
    <property type="entry name" value="Reg_prop"/>
    <property type="match status" value="2"/>
</dbReference>
<dbReference type="InterPro" id="IPR011123">
    <property type="entry name" value="Y_Y_Y"/>
</dbReference>
<dbReference type="SMART" id="SM00388">
    <property type="entry name" value="HisKA"/>
    <property type="match status" value="1"/>
</dbReference>
<keyword evidence="8" id="KW-0902">Two-component regulatory system</keyword>
<dbReference type="PRINTS" id="PR00344">
    <property type="entry name" value="BCTRLSENSOR"/>
</dbReference>
<dbReference type="InterPro" id="IPR004358">
    <property type="entry name" value="Sig_transdc_His_kin-like_C"/>
</dbReference>